<dbReference type="HAMAP" id="MF_01629">
    <property type="entry name" value="PdxH"/>
    <property type="match status" value="1"/>
</dbReference>
<dbReference type="SUPFAM" id="SSF50475">
    <property type="entry name" value="FMN-binding split barrel"/>
    <property type="match status" value="1"/>
</dbReference>
<dbReference type="PANTHER" id="PTHR10851:SF0">
    <property type="entry name" value="PYRIDOXINE-5'-PHOSPHATE OXIDASE"/>
    <property type="match status" value="1"/>
</dbReference>
<dbReference type="InterPro" id="IPR000659">
    <property type="entry name" value="Pyridox_Oxase"/>
</dbReference>
<dbReference type="GO" id="GO:0010181">
    <property type="term" value="F:FMN binding"/>
    <property type="evidence" value="ECO:0007669"/>
    <property type="project" value="InterPro"/>
</dbReference>
<evidence type="ECO:0000256" key="6">
    <source>
        <dbReference type="ARBA" id="ARBA00022630"/>
    </source>
</evidence>
<evidence type="ECO:0000256" key="2">
    <source>
        <dbReference type="ARBA" id="ARBA00004738"/>
    </source>
</evidence>
<evidence type="ECO:0000256" key="4">
    <source>
        <dbReference type="ARBA" id="ARBA00011738"/>
    </source>
</evidence>
<name>A0A1J5SVW8_9ZZZZ</name>
<sequence>MAPDTVPRMSTYAELRKDYSLSGLLEKDAAKDPFRQFEKWFQEAEGARIAEPNAMVLSTCSKDGRPSSRTVLLKGLDGRGFVFYSNYDSRKARDLADTGRASLLFPWIGLERQVIVEGVVSKITREESDAYFHSRPLPSQLAAWASPQSTIINGRKVLEESMKSVEARYAGQQVPMPPHWGGYRLAPETVEFWQGRRSRLHDRIRYRRDKDGWVVERLAP</sequence>
<comment type="pathway">
    <text evidence="2">Cofactor metabolism; pyridoxal 5'-phosphate salvage; pyridoxal 5'-phosphate from pyridoxamine 5'-phosphate: step 1/1.</text>
</comment>
<dbReference type="EMBL" id="MLJW01000033">
    <property type="protein sequence ID" value="OIR08173.1"/>
    <property type="molecule type" value="Genomic_DNA"/>
</dbReference>
<dbReference type="Pfam" id="PF01243">
    <property type="entry name" value="PNPOx_N"/>
    <property type="match status" value="1"/>
</dbReference>
<proteinExistence type="inferred from homology"/>
<evidence type="ECO:0000256" key="8">
    <source>
        <dbReference type="ARBA" id="ARBA00023002"/>
    </source>
</evidence>
<feature type="domain" description="Pyridoxamine 5'-phosphate oxidase N-terminal" evidence="10">
    <location>
        <begin position="47"/>
        <end position="166"/>
    </location>
</feature>
<evidence type="ECO:0000313" key="12">
    <source>
        <dbReference type="EMBL" id="OIR08173.1"/>
    </source>
</evidence>
<dbReference type="EC" id="1.4.3.5" evidence="5"/>
<accession>A0A1J5SVW8</accession>
<dbReference type="GO" id="GO:0008615">
    <property type="term" value="P:pyridoxine biosynthetic process"/>
    <property type="evidence" value="ECO:0007669"/>
    <property type="project" value="UniProtKB-KW"/>
</dbReference>
<keyword evidence="7" id="KW-0288">FMN</keyword>
<dbReference type="InterPro" id="IPR012349">
    <property type="entry name" value="Split_barrel_FMN-bd"/>
</dbReference>
<keyword evidence="9" id="KW-0664">Pyridoxine biosynthesis</keyword>
<dbReference type="PROSITE" id="PS01064">
    <property type="entry name" value="PYRIDOX_OXIDASE"/>
    <property type="match status" value="1"/>
</dbReference>
<feature type="domain" description="Pyridoxine 5'-phosphate oxidase dimerisation C-terminal" evidence="11">
    <location>
        <begin position="180"/>
        <end position="220"/>
    </location>
</feature>
<dbReference type="InterPro" id="IPR011576">
    <property type="entry name" value="Pyridox_Oxase_N"/>
</dbReference>
<evidence type="ECO:0000256" key="3">
    <source>
        <dbReference type="ARBA" id="ARBA00005037"/>
    </source>
</evidence>
<dbReference type="InterPro" id="IPR019576">
    <property type="entry name" value="Pyridoxamine_oxidase_dimer_C"/>
</dbReference>
<keyword evidence="6" id="KW-0285">Flavoprotein</keyword>
<dbReference type="GO" id="GO:0004733">
    <property type="term" value="F:pyridoxamine phosphate oxidase activity"/>
    <property type="evidence" value="ECO:0007669"/>
    <property type="project" value="UniProtKB-EC"/>
</dbReference>
<protein>
    <recommendedName>
        <fullName evidence="5">pyridoxal 5'-phosphate synthase</fullName>
        <ecNumber evidence="5">1.4.3.5</ecNumber>
    </recommendedName>
</protein>
<dbReference type="Pfam" id="PF10590">
    <property type="entry name" value="PNP_phzG_C"/>
    <property type="match status" value="1"/>
</dbReference>
<gene>
    <name evidence="12" type="primary">pdxH_1</name>
    <name evidence="12" type="ORF">GALL_96740</name>
</gene>
<evidence type="ECO:0000259" key="10">
    <source>
        <dbReference type="Pfam" id="PF01243"/>
    </source>
</evidence>
<comment type="subunit">
    <text evidence="4">Homodimer.</text>
</comment>
<dbReference type="AlphaFoldDB" id="A0A1J5SVW8"/>
<dbReference type="Gene3D" id="2.30.110.10">
    <property type="entry name" value="Electron Transport, Fmn-binding Protein, Chain A"/>
    <property type="match status" value="1"/>
</dbReference>
<reference evidence="12" key="1">
    <citation type="submission" date="2016-10" db="EMBL/GenBank/DDBJ databases">
        <title>Sequence of Gallionella enrichment culture.</title>
        <authorList>
            <person name="Poehlein A."/>
            <person name="Muehling M."/>
            <person name="Daniel R."/>
        </authorList>
    </citation>
    <scope>NUCLEOTIDE SEQUENCE</scope>
</reference>
<dbReference type="PANTHER" id="PTHR10851">
    <property type="entry name" value="PYRIDOXINE-5-PHOSPHATE OXIDASE"/>
    <property type="match status" value="1"/>
</dbReference>
<organism evidence="12">
    <name type="scientific">mine drainage metagenome</name>
    <dbReference type="NCBI Taxonomy" id="410659"/>
    <lineage>
        <taxon>unclassified sequences</taxon>
        <taxon>metagenomes</taxon>
        <taxon>ecological metagenomes</taxon>
    </lineage>
</organism>
<dbReference type="NCBIfam" id="NF004231">
    <property type="entry name" value="PRK05679.1"/>
    <property type="match status" value="1"/>
</dbReference>
<evidence type="ECO:0000256" key="9">
    <source>
        <dbReference type="ARBA" id="ARBA00023096"/>
    </source>
</evidence>
<dbReference type="InterPro" id="IPR019740">
    <property type="entry name" value="Pyridox_Oxase_CS"/>
</dbReference>
<keyword evidence="8 12" id="KW-0560">Oxidoreductase</keyword>
<comment type="cofactor">
    <cofactor evidence="1">
        <name>FMN</name>
        <dbReference type="ChEBI" id="CHEBI:58210"/>
    </cofactor>
</comment>
<dbReference type="NCBIfam" id="TIGR00558">
    <property type="entry name" value="pdxH"/>
    <property type="match status" value="1"/>
</dbReference>
<comment type="caution">
    <text evidence="12">The sequence shown here is derived from an EMBL/GenBank/DDBJ whole genome shotgun (WGS) entry which is preliminary data.</text>
</comment>
<evidence type="ECO:0000259" key="11">
    <source>
        <dbReference type="Pfam" id="PF10590"/>
    </source>
</evidence>
<comment type="pathway">
    <text evidence="3">Cofactor metabolism; pyridoxal 5'-phosphate salvage; pyridoxal 5'-phosphate from pyridoxine 5'-phosphate: step 1/1.</text>
</comment>
<evidence type="ECO:0000256" key="1">
    <source>
        <dbReference type="ARBA" id="ARBA00001917"/>
    </source>
</evidence>
<dbReference type="PIRSF" id="PIRSF000190">
    <property type="entry name" value="Pyd_amn-ph_oxd"/>
    <property type="match status" value="1"/>
</dbReference>
<evidence type="ECO:0000256" key="5">
    <source>
        <dbReference type="ARBA" id="ARBA00012801"/>
    </source>
</evidence>
<dbReference type="FunFam" id="2.30.110.10:FF:000005">
    <property type="entry name" value="NAD(P)H-hydrate epimerase"/>
    <property type="match status" value="1"/>
</dbReference>
<evidence type="ECO:0000256" key="7">
    <source>
        <dbReference type="ARBA" id="ARBA00022643"/>
    </source>
</evidence>